<feature type="transmembrane region" description="Helical" evidence="1">
    <location>
        <begin position="21"/>
        <end position="45"/>
    </location>
</feature>
<evidence type="ECO:0008006" key="4">
    <source>
        <dbReference type="Google" id="ProtNLM"/>
    </source>
</evidence>
<proteinExistence type="predicted"/>
<name>A0A5C6AIR7_9BACT</name>
<evidence type="ECO:0000256" key="1">
    <source>
        <dbReference type="SAM" id="Phobius"/>
    </source>
</evidence>
<dbReference type="Proteomes" id="UP000317421">
    <property type="component" value="Unassembled WGS sequence"/>
</dbReference>
<dbReference type="OrthoDB" id="253404at2"/>
<evidence type="ECO:0000313" key="2">
    <source>
        <dbReference type="EMBL" id="TWT99952.1"/>
    </source>
</evidence>
<reference evidence="2 3" key="1">
    <citation type="submission" date="2019-02" db="EMBL/GenBank/DDBJ databases">
        <title>Deep-cultivation of Planctomycetes and their phenomic and genomic characterization uncovers novel biology.</title>
        <authorList>
            <person name="Wiegand S."/>
            <person name="Jogler M."/>
            <person name="Boedeker C."/>
            <person name="Pinto D."/>
            <person name="Vollmers J."/>
            <person name="Rivas-Marin E."/>
            <person name="Kohn T."/>
            <person name="Peeters S.H."/>
            <person name="Heuer A."/>
            <person name="Rast P."/>
            <person name="Oberbeckmann S."/>
            <person name="Bunk B."/>
            <person name="Jeske O."/>
            <person name="Meyerdierks A."/>
            <person name="Storesund J.E."/>
            <person name="Kallscheuer N."/>
            <person name="Luecker S."/>
            <person name="Lage O.M."/>
            <person name="Pohl T."/>
            <person name="Merkel B.J."/>
            <person name="Hornburger P."/>
            <person name="Mueller R.-W."/>
            <person name="Bruemmer F."/>
            <person name="Labrenz M."/>
            <person name="Spormann A.M."/>
            <person name="Op Den Camp H."/>
            <person name="Overmann J."/>
            <person name="Amann R."/>
            <person name="Jetten M.S.M."/>
            <person name="Mascher T."/>
            <person name="Medema M.H."/>
            <person name="Devos D.P."/>
            <person name="Kaster A.-K."/>
            <person name="Ovreas L."/>
            <person name="Rohde M."/>
            <person name="Galperin M.Y."/>
            <person name="Jogler C."/>
        </authorList>
    </citation>
    <scope>NUCLEOTIDE SEQUENCE [LARGE SCALE GENOMIC DNA]</scope>
    <source>
        <strain evidence="2 3">Pla108</strain>
    </source>
</reference>
<keyword evidence="1" id="KW-0472">Membrane</keyword>
<dbReference type="EMBL" id="SJPR01000001">
    <property type="protein sequence ID" value="TWT99952.1"/>
    <property type="molecule type" value="Genomic_DNA"/>
</dbReference>
<accession>A0A5C6AIR7</accession>
<dbReference type="RefSeq" id="WP_146443390.1">
    <property type="nucleotide sequence ID" value="NZ_SJPR01000001.1"/>
</dbReference>
<gene>
    <name evidence="2" type="ORF">Pla108_08960</name>
</gene>
<organism evidence="2 3">
    <name type="scientific">Botrimarina colliarenosi</name>
    <dbReference type="NCBI Taxonomy" id="2528001"/>
    <lineage>
        <taxon>Bacteria</taxon>
        <taxon>Pseudomonadati</taxon>
        <taxon>Planctomycetota</taxon>
        <taxon>Planctomycetia</taxon>
        <taxon>Pirellulales</taxon>
        <taxon>Lacipirellulaceae</taxon>
        <taxon>Botrimarina</taxon>
    </lineage>
</organism>
<sequence length="479" mass="50778">MLSTATKTPTSHFRPPTSRRALTLAEVLIAMGLLTIGLLGVASIFPVGGYYMQSGDIADRAGAVAEAALEDAMVRGYLDPERWVVHDASVAGATSGRFISYLNGDAAAGRIGLRTAVANVSAVKAQPLSTMPALSILGQNQRTTPDRYTARLFGGAIVLDPIGMTAALGGTDAFNAAVQNPVGSVAVRRFPASPPDNDDMSLRAWPDWFVGPFQWPVRRATPIHSAAILNDNSNANNRPFNKQLPAALNAFTAPDDLAITLPENGDDPALGLWDALDGTTGRPSAARLSNRDFSWILSIAPESTSDRDAIAFQPDAYPVEVSAVVFHKRAIGTGLQSRLESERLVNARLVSTGPGGGEMLLTKRTADSGAGSPFENLRVGQYVMVTGPHPLSNAMRPMLALKWCRVLSIEDQGPVNLGTGTVQLSKDQAVLVSLRGPDWPWTDSTSAVANNLRVGILPGAVAVHTKTMRLEAGTEWAIE</sequence>
<comment type="caution">
    <text evidence="2">The sequence shown here is derived from an EMBL/GenBank/DDBJ whole genome shotgun (WGS) entry which is preliminary data.</text>
</comment>
<evidence type="ECO:0000313" key="3">
    <source>
        <dbReference type="Proteomes" id="UP000317421"/>
    </source>
</evidence>
<protein>
    <recommendedName>
        <fullName evidence="4">Prepilin-type N-terminal cleavage/methylation domain-containing protein</fullName>
    </recommendedName>
</protein>
<keyword evidence="1" id="KW-1133">Transmembrane helix</keyword>
<keyword evidence="1" id="KW-0812">Transmembrane</keyword>
<keyword evidence="3" id="KW-1185">Reference proteome</keyword>
<dbReference type="AlphaFoldDB" id="A0A5C6AIR7"/>